<feature type="region of interest" description="Disordered" evidence="1">
    <location>
        <begin position="322"/>
        <end position="358"/>
    </location>
</feature>
<keyword evidence="2" id="KW-0812">Transmembrane</keyword>
<reference evidence="3 4" key="1">
    <citation type="submission" date="2023-01" db="EMBL/GenBank/DDBJ databases">
        <title>Analysis of 21 Apiospora genomes using comparative genomics revels a genus with tremendous synthesis potential of carbohydrate active enzymes and secondary metabolites.</title>
        <authorList>
            <person name="Sorensen T."/>
        </authorList>
    </citation>
    <scope>NUCLEOTIDE SEQUENCE [LARGE SCALE GENOMIC DNA]</scope>
    <source>
        <strain evidence="3 4">CBS 83171</strain>
    </source>
</reference>
<accession>A0ABR1UP97</accession>
<organism evidence="3 4">
    <name type="scientific">Apiospora saccharicola</name>
    <dbReference type="NCBI Taxonomy" id="335842"/>
    <lineage>
        <taxon>Eukaryota</taxon>
        <taxon>Fungi</taxon>
        <taxon>Dikarya</taxon>
        <taxon>Ascomycota</taxon>
        <taxon>Pezizomycotina</taxon>
        <taxon>Sordariomycetes</taxon>
        <taxon>Xylariomycetidae</taxon>
        <taxon>Amphisphaeriales</taxon>
        <taxon>Apiosporaceae</taxon>
        <taxon>Apiospora</taxon>
    </lineage>
</organism>
<evidence type="ECO:0000313" key="4">
    <source>
        <dbReference type="Proteomes" id="UP001446871"/>
    </source>
</evidence>
<feature type="compositionally biased region" description="Low complexity" evidence="1">
    <location>
        <begin position="28"/>
        <end position="40"/>
    </location>
</feature>
<keyword evidence="2" id="KW-0472">Membrane</keyword>
<sequence>MARRESFGFEDDPLNEELVPSKDNNDGNSIENSEQEISSSALETDDPDAGASRESSQAASSLSQKPSNDSGSESPLFPGLHAKGNPITDFPVDGGDSANPGIGGSKDSTDAASERTSIEIDPTKDFWENENPRQPPNTQPPWREPTETDPLLGGGSGNPQGRPGSRPLNELEERDRLRAEFDRHYDTFADYAAQFEDSVSVSSFVYVAGHGFTDPDGYLAWQQTGEWPAEPLSPARKQRSQRRKCLFWCGLPFVLALLLLMVAVLIMVFAGLKLPWVSEDSPFNFARRSASTHVATHEPLLLPDPSSSSLSVQIPFRLPDPSFSPSSSQTVDQPPPPLTVPPSSPSDEASEEPGHHTTTKWRQMYYVYIPDQ</sequence>
<evidence type="ECO:0000256" key="2">
    <source>
        <dbReference type="SAM" id="Phobius"/>
    </source>
</evidence>
<evidence type="ECO:0000256" key="1">
    <source>
        <dbReference type="SAM" id="MobiDB-lite"/>
    </source>
</evidence>
<feature type="compositionally biased region" description="Pro residues" evidence="1">
    <location>
        <begin position="333"/>
        <end position="344"/>
    </location>
</feature>
<dbReference type="EMBL" id="JAQQWM010000006">
    <property type="protein sequence ID" value="KAK8060731.1"/>
    <property type="molecule type" value="Genomic_DNA"/>
</dbReference>
<name>A0ABR1UP97_9PEZI</name>
<protein>
    <submittedName>
        <fullName evidence="3">Uncharacterized protein</fullName>
    </submittedName>
</protein>
<feature type="transmembrane region" description="Helical" evidence="2">
    <location>
        <begin position="245"/>
        <end position="272"/>
    </location>
</feature>
<evidence type="ECO:0000313" key="3">
    <source>
        <dbReference type="EMBL" id="KAK8060731.1"/>
    </source>
</evidence>
<feature type="compositionally biased region" description="Pro residues" evidence="1">
    <location>
        <begin position="133"/>
        <end position="143"/>
    </location>
</feature>
<proteinExistence type="predicted"/>
<keyword evidence="4" id="KW-1185">Reference proteome</keyword>
<feature type="compositionally biased region" description="Polar residues" evidence="1">
    <location>
        <begin position="323"/>
        <end position="332"/>
    </location>
</feature>
<feature type="region of interest" description="Disordered" evidence="1">
    <location>
        <begin position="1"/>
        <end position="168"/>
    </location>
</feature>
<comment type="caution">
    <text evidence="3">The sequence shown here is derived from an EMBL/GenBank/DDBJ whole genome shotgun (WGS) entry which is preliminary data.</text>
</comment>
<gene>
    <name evidence="3" type="ORF">PG996_010661</name>
</gene>
<feature type="compositionally biased region" description="Polar residues" evidence="1">
    <location>
        <begin position="64"/>
        <end position="73"/>
    </location>
</feature>
<keyword evidence="2" id="KW-1133">Transmembrane helix</keyword>
<feature type="compositionally biased region" description="Low complexity" evidence="1">
    <location>
        <begin position="49"/>
        <end position="63"/>
    </location>
</feature>
<dbReference type="Proteomes" id="UP001446871">
    <property type="component" value="Unassembled WGS sequence"/>
</dbReference>
<feature type="compositionally biased region" description="Basic and acidic residues" evidence="1">
    <location>
        <begin position="107"/>
        <end position="131"/>
    </location>
</feature>